<evidence type="ECO:0000313" key="2">
    <source>
        <dbReference type="EMBL" id="MZR24215.1"/>
    </source>
</evidence>
<evidence type="ECO:0000259" key="1">
    <source>
        <dbReference type="PROSITE" id="PS50914"/>
    </source>
</evidence>
<dbReference type="InterPro" id="IPR051686">
    <property type="entry name" value="Lipoprotein_DolP"/>
</dbReference>
<dbReference type="RefSeq" id="WP_161340668.1">
    <property type="nucleotide sequence ID" value="NZ_JBHSDG010000003.1"/>
</dbReference>
<dbReference type="InterPro" id="IPR007055">
    <property type="entry name" value="BON_dom"/>
</dbReference>
<protein>
    <submittedName>
        <fullName evidence="2">BON domain-containing protein</fullName>
    </submittedName>
</protein>
<dbReference type="Proteomes" id="UP000445696">
    <property type="component" value="Unassembled WGS sequence"/>
</dbReference>
<evidence type="ECO:0000313" key="3">
    <source>
        <dbReference type="Proteomes" id="UP000445696"/>
    </source>
</evidence>
<dbReference type="PROSITE" id="PS50914">
    <property type="entry name" value="BON"/>
    <property type="match status" value="2"/>
</dbReference>
<gene>
    <name evidence="2" type="ORF">GQF03_17910</name>
</gene>
<dbReference type="Pfam" id="PF04972">
    <property type="entry name" value="BON"/>
    <property type="match status" value="2"/>
</dbReference>
<proteinExistence type="predicted"/>
<dbReference type="EMBL" id="WTVA01000015">
    <property type="protein sequence ID" value="MZR24215.1"/>
    <property type="molecule type" value="Genomic_DNA"/>
</dbReference>
<organism evidence="2 3">
    <name type="scientific">Sneathiella chungangensis</name>
    <dbReference type="NCBI Taxonomy" id="1418234"/>
    <lineage>
        <taxon>Bacteria</taxon>
        <taxon>Pseudomonadati</taxon>
        <taxon>Pseudomonadota</taxon>
        <taxon>Alphaproteobacteria</taxon>
        <taxon>Sneathiellales</taxon>
        <taxon>Sneathiellaceae</taxon>
        <taxon>Sneathiella</taxon>
    </lineage>
</organism>
<sequence>MKLVAYALFALSSLLTLSGCTPTVILGGAAIGGVAVAEERSVGTVIDDATIKVQIGNAIFQKSEPMFTSTSTTVIDGVVLITGEVPTPEDRVEISRLIWGVKGVKELHNEVKVADSEGLSNFASDSLITTKLKLLLLRDPEIMNINYSVDTVDGTVYLMGIAQNEAELQRVKNHAKEISGVRHIVSYVKLKSELNEA</sequence>
<name>A0A845MKV1_9PROT</name>
<dbReference type="PROSITE" id="PS51257">
    <property type="entry name" value="PROKAR_LIPOPROTEIN"/>
    <property type="match status" value="1"/>
</dbReference>
<feature type="domain" description="BON" evidence="1">
    <location>
        <begin position="124"/>
        <end position="192"/>
    </location>
</feature>
<feature type="domain" description="BON" evidence="1">
    <location>
        <begin position="47"/>
        <end position="115"/>
    </location>
</feature>
<comment type="caution">
    <text evidence="2">The sequence shown here is derived from an EMBL/GenBank/DDBJ whole genome shotgun (WGS) entry which is preliminary data.</text>
</comment>
<keyword evidence="3" id="KW-1185">Reference proteome</keyword>
<accession>A0A845MKV1</accession>
<dbReference type="PANTHER" id="PTHR34606:SF15">
    <property type="entry name" value="BON DOMAIN-CONTAINING PROTEIN"/>
    <property type="match status" value="1"/>
</dbReference>
<dbReference type="OrthoDB" id="8479706at2"/>
<dbReference type="Gene3D" id="3.30.1340.30">
    <property type="match status" value="1"/>
</dbReference>
<dbReference type="SMART" id="SM00749">
    <property type="entry name" value="BON"/>
    <property type="match status" value="2"/>
</dbReference>
<dbReference type="AlphaFoldDB" id="A0A845MKV1"/>
<reference evidence="2 3" key="1">
    <citation type="journal article" date="2014" name="Int. J. Syst. Evol. Microbiol.">
        <title>Sneathiella chungangensis sp. nov., isolated from a marine sand, and emended description of the genus Sneathiella.</title>
        <authorList>
            <person name="Siamphan C."/>
            <person name="Kim H."/>
            <person name="Lee J.S."/>
            <person name="Kim W."/>
        </authorList>
    </citation>
    <scope>NUCLEOTIDE SEQUENCE [LARGE SCALE GENOMIC DNA]</scope>
    <source>
        <strain evidence="2 3">KCTC 32476</strain>
    </source>
</reference>
<dbReference type="InterPro" id="IPR014004">
    <property type="entry name" value="Transpt-assoc_nodulatn_dom_bac"/>
</dbReference>
<dbReference type="PANTHER" id="PTHR34606">
    <property type="entry name" value="BON DOMAIN-CONTAINING PROTEIN"/>
    <property type="match status" value="1"/>
</dbReference>